<protein>
    <submittedName>
        <fullName evidence="4">Uncharacterized protein</fullName>
    </submittedName>
</protein>
<keyword evidence="1" id="KW-0240">DNA-directed RNA polymerase</keyword>
<reference evidence="4 5" key="1">
    <citation type="submission" date="2023-03" db="EMBL/GenBank/DDBJ databases">
        <title>WGS of Gossypium arboreum.</title>
        <authorList>
            <person name="Yu D."/>
        </authorList>
    </citation>
    <scope>NUCLEOTIDE SEQUENCE [LARGE SCALE GENOMIC DNA]</scope>
    <source>
        <tissue evidence="4">Leaf</tissue>
    </source>
</reference>
<dbReference type="SUPFAM" id="SSF55257">
    <property type="entry name" value="RBP11-like subunits of RNA polymerase"/>
    <property type="match status" value="1"/>
</dbReference>
<sequence length="121" mass="13598">MRRKRENGRSFVPAVPKGQNPGTQRRLCFHDTNTSIANAFRRIMIAEAKKDCSFLEIYMENVIEESLLSDEINNGNVDVRLMGDELVVEERRVNLNFDEVDGYGGNLGDHDAAEGIGLGNR</sequence>
<proteinExistence type="predicted"/>
<evidence type="ECO:0000313" key="5">
    <source>
        <dbReference type="Proteomes" id="UP001358586"/>
    </source>
</evidence>
<comment type="caution">
    <text evidence="4">The sequence shown here is derived from an EMBL/GenBank/DDBJ whole genome shotgun (WGS) entry which is preliminary data.</text>
</comment>
<dbReference type="EMBL" id="JARKNE010000005">
    <property type="protein sequence ID" value="KAK5833314.1"/>
    <property type="molecule type" value="Genomic_DNA"/>
</dbReference>
<keyword evidence="5" id="KW-1185">Reference proteome</keyword>
<evidence type="ECO:0000256" key="3">
    <source>
        <dbReference type="SAM" id="MobiDB-lite"/>
    </source>
</evidence>
<keyword evidence="2" id="KW-0804">Transcription</keyword>
<gene>
    <name evidence="4" type="ORF">PVK06_017137</name>
</gene>
<accession>A0ABR0Q2L3</accession>
<dbReference type="Gene3D" id="3.30.1360.10">
    <property type="entry name" value="RNA polymerase, RBP11-like subunit"/>
    <property type="match status" value="1"/>
</dbReference>
<evidence type="ECO:0000313" key="4">
    <source>
        <dbReference type="EMBL" id="KAK5833314.1"/>
    </source>
</evidence>
<evidence type="ECO:0000256" key="1">
    <source>
        <dbReference type="ARBA" id="ARBA00022478"/>
    </source>
</evidence>
<organism evidence="4 5">
    <name type="scientific">Gossypium arboreum</name>
    <name type="common">Tree cotton</name>
    <name type="synonym">Gossypium nanking</name>
    <dbReference type="NCBI Taxonomy" id="29729"/>
    <lineage>
        <taxon>Eukaryota</taxon>
        <taxon>Viridiplantae</taxon>
        <taxon>Streptophyta</taxon>
        <taxon>Embryophyta</taxon>
        <taxon>Tracheophyta</taxon>
        <taxon>Spermatophyta</taxon>
        <taxon>Magnoliopsida</taxon>
        <taxon>eudicotyledons</taxon>
        <taxon>Gunneridae</taxon>
        <taxon>Pentapetalae</taxon>
        <taxon>rosids</taxon>
        <taxon>malvids</taxon>
        <taxon>Malvales</taxon>
        <taxon>Malvaceae</taxon>
        <taxon>Malvoideae</taxon>
        <taxon>Gossypium</taxon>
    </lineage>
</organism>
<name>A0ABR0Q2L3_GOSAR</name>
<evidence type="ECO:0000256" key="2">
    <source>
        <dbReference type="ARBA" id="ARBA00023163"/>
    </source>
</evidence>
<feature type="region of interest" description="Disordered" evidence="3">
    <location>
        <begin position="1"/>
        <end position="26"/>
    </location>
</feature>
<dbReference type="Proteomes" id="UP001358586">
    <property type="component" value="Chromosome 5"/>
</dbReference>
<dbReference type="InterPro" id="IPR036603">
    <property type="entry name" value="RBP11-like"/>
</dbReference>